<gene>
    <name evidence="6" type="ORF">Cni_G24255</name>
</gene>
<evidence type="ECO:0000256" key="3">
    <source>
        <dbReference type="ARBA" id="ARBA00022989"/>
    </source>
</evidence>
<comment type="subcellular location">
    <subcellularLocation>
        <location evidence="1">Membrane</location>
        <topology evidence="1">Multi-pass membrane protein</topology>
    </subcellularLocation>
</comment>
<evidence type="ECO:0008006" key="8">
    <source>
        <dbReference type="Google" id="ProtNLM"/>
    </source>
</evidence>
<feature type="transmembrane region" description="Helical" evidence="5">
    <location>
        <begin position="70"/>
        <end position="95"/>
    </location>
</feature>
<evidence type="ECO:0000313" key="7">
    <source>
        <dbReference type="Proteomes" id="UP001327560"/>
    </source>
</evidence>
<name>A0AAQ3KVD1_9LILI</name>
<evidence type="ECO:0000256" key="1">
    <source>
        <dbReference type="ARBA" id="ARBA00004141"/>
    </source>
</evidence>
<dbReference type="PANTHER" id="PTHR43461">
    <property type="entry name" value="TRANSMEMBRANE PROTEIN 256"/>
    <property type="match status" value="1"/>
</dbReference>
<dbReference type="Pfam" id="PF04241">
    <property type="entry name" value="DUF423"/>
    <property type="match status" value="1"/>
</dbReference>
<keyword evidence="4 5" id="KW-0472">Membrane</keyword>
<proteinExistence type="predicted"/>
<accession>A0AAQ3KVD1</accession>
<feature type="transmembrane region" description="Helical" evidence="5">
    <location>
        <begin position="12"/>
        <end position="32"/>
    </location>
</feature>
<evidence type="ECO:0000256" key="2">
    <source>
        <dbReference type="ARBA" id="ARBA00022692"/>
    </source>
</evidence>
<evidence type="ECO:0000256" key="5">
    <source>
        <dbReference type="SAM" id="Phobius"/>
    </source>
</evidence>
<keyword evidence="3 5" id="KW-1133">Transmembrane helix</keyword>
<dbReference type="GO" id="GO:0016020">
    <property type="term" value="C:membrane"/>
    <property type="evidence" value="ECO:0007669"/>
    <property type="project" value="UniProtKB-SubCell"/>
</dbReference>
<protein>
    <recommendedName>
        <fullName evidence="8">Transmembrane protein 256 homolog</fullName>
    </recommendedName>
</protein>
<keyword evidence="2 5" id="KW-0812">Transmembrane</keyword>
<organism evidence="6 7">
    <name type="scientific">Canna indica</name>
    <name type="common">Indian-shot</name>
    <dbReference type="NCBI Taxonomy" id="4628"/>
    <lineage>
        <taxon>Eukaryota</taxon>
        <taxon>Viridiplantae</taxon>
        <taxon>Streptophyta</taxon>
        <taxon>Embryophyta</taxon>
        <taxon>Tracheophyta</taxon>
        <taxon>Spermatophyta</taxon>
        <taxon>Magnoliopsida</taxon>
        <taxon>Liliopsida</taxon>
        <taxon>Zingiberales</taxon>
        <taxon>Cannaceae</taxon>
        <taxon>Canna</taxon>
    </lineage>
</organism>
<dbReference type="EMBL" id="CP136896">
    <property type="protein sequence ID" value="WOL15474.1"/>
    <property type="molecule type" value="Genomic_DNA"/>
</dbReference>
<dbReference type="PANTHER" id="PTHR43461:SF1">
    <property type="entry name" value="TRANSMEMBRANE PROTEIN 256"/>
    <property type="match status" value="1"/>
</dbReference>
<dbReference type="AlphaFoldDB" id="A0AAQ3KVD1"/>
<dbReference type="InterPro" id="IPR006696">
    <property type="entry name" value="DUF423"/>
</dbReference>
<reference evidence="6 7" key="1">
    <citation type="submission" date="2023-10" db="EMBL/GenBank/DDBJ databases">
        <title>Chromosome-scale genome assembly provides insights into flower coloration mechanisms of Canna indica.</title>
        <authorList>
            <person name="Li C."/>
        </authorList>
    </citation>
    <scope>NUCLEOTIDE SEQUENCE [LARGE SCALE GENOMIC DNA]</scope>
    <source>
        <tissue evidence="6">Flower</tissue>
    </source>
</reference>
<evidence type="ECO:0000313" key="6">
    <source>
        <dbReference type="EMBL" id="WOL15474.1"/>
    </source>
</evidence>
<sequence length="224" mass="24752">MAPAITIDPKTWHKVAAISGAAALGLGTYGFHIFNPKNSSFKEVWNIASLYHLAHTAALIGAPITKRPNIFGGLLTAGILAFSGSIHQMFILGYVKGVTQIGKHHDLQGLTTEGHMPNQEQLVEHHLAFVHLLRTIVSPDQHHPLHQKFGIILEDIEDLLDELSATSKYMSKILKKSQISSTSPFKLSRLQTLQRHFSPKLVSIVNYLILVIVAEETSLLRVTM</sequence>
<dbReference type="Proteomes" id="UP001327560">
    <property type="component" value="Chromosome 7"/>
</dbReference>
<feature type="transmembrane region" description="Helical" evidence="5">
    <location>
        <begin position="44"/>
        <end position="64"/>
    </location>
</feature>
<evidence type="ECO:0000256" key="4">
    <source>
        <dbReference type="ARBA" id="ARBA00023136"/>
    </source>
</evidence>
<keyword evidence="7" id="KW-1185">Reference proteome</keyword>